<proteinExistence type="predicted"/>
<accession>A0ABU6KD89</accession>
<organism evidence="2 3">
    <name type="scientific">Virgibacillus tibetensis</name>
    <dbReference type="NCBI Taxonomy" id="3042313"/>
    <lineage>
        <taxon>Bacteria</taxon>
        <taxon>Bacillati</taxon>
        <taxon>Bacillota</taxon>
        <taxon>Bacilli</taxon>
        <taxon>Bacillales</taxon>
        <taxon>Bacillaceae</taxon>
        <taxon>Virgibacillus</taxon>
    </lineage>
</organism>
<evidence type="ECO:0000313" key="3">
    <source>
        <dbReference type="Proteomes" id="UP001335737"/>
    </source>
</evidence>
<comment type="caution">
    <text evidence="2">The sequence shown here is derived from an EMBL/GenBank/DDBJ whole genome shotgun (WGS) entry which is preliminary data.</text>
</comment>
<keyword evidence="1" id="KW-1133">Transmembrane helix</keyword>
<dbReference type="RefSeq" id="WP_327606689.1">
    <property type="nucleotide sequence ID" value="NZ_JARZFX010000002.1"/>
</dbReference>
<evidence type="ECO:0000256" key="1">
    <source>
        <dbReference type="SAM" id="Phobius"/>
    </source>
</evidence>
<dbReference type="Proteomes" id="UP001335737">
    <property type="component" value="Unassembled WGS sequence"/>
</dbReference>
<sequence length="110" mass="12522">MFSKGALVIYFGLYFTAETFRTIGPYLLPYLLLTCILIPISIWLAITVTKWIQVDKVTIASEALDAKPSFVLHDKEGFLMIEQNSINYFPGNSLVDQLISNQPLNYRKCL</sequence>
<name>A0ABU6KD89_9BACI</name>
<reference evidence="2 3" key="1">
    <citation type="journal article" date="2024" name="Int. J. Syst. Evol. Microbiol.">
        <title>Virgibacillus tibetensis sp. nov., isolated from salt lake on the Tibetan Plateau of China.</title>
        <authorList>
            <person name="Phurbu D."/>
            <person name="Liu Z.-X."/>
            <person name="Wang R."/>
            <person name="Zheng Y.-Y."/>
            <person name="Liu H.-C."/>
            <person name="Zhou Y.-G."/>
            <person name="Yu Y.-J."/>
            <person name="Li A.-H."/>
        </authorList>
    </citation>
    <scope>NUCLEOTIDE SEQUENCE [LARGE SCALE GENOMIC DNA]</scope>
    <source>
        <strain evidence="2 3">C22-A2</strain>
    </source>
</reference>
<keyword evidence="3" id="KW-1185">Reference proteome</keyword>
<gene>
    <name evidence="2" type="ORF">QGM71_06375</name>
</gene>
<feature type="transmembrane region" description="Helical" evidence="1">
    <location>
        <begin position="27"/>
        <end position="46"/>
    </location>
</feature>
<keyword evidence="1" id="KW-0472">Membrane</keyword>
<evidence type="ECO:0000313" key="2">
    <source>
        <dbReference type="EMBL" id="MEC5423125.1"/>
    </source>
</evidence>
<keyword evidence="1" id="KW-0812">Transmembrane</keyword>
<protein>
    <submittedName>
        <fullName evidence="2">Uncharacterized protein</fullName>
    </submittedName>
</protein>
<dbReference type="EMBL" id="JARZFX010000002">
    <property type="protein sequence ID" value="MEC5423125.1"/>
    <property type="molecule type" value="Genomic_DNA"/>
</dbReference>